<keyword evidence="3" id="KW-1185">Reference proteome</keyword>
<sequence>MLLNTFKYSRSLAEEICYDVVTCRRCCKTNGYFLGTFRVLFGSKTSQQNTYKSRPSAMYPIDLPSVDHTELTSASENYMASLNATPSNNKWFGSLLTSKKIAITPANISQFQLFEDDHPACTVLALHPTYDQTQVLALYLYNQWWELDDVLRTSSKSRHGLQPVQSIMERLIVFLLNQVVERPQSHVEVLFSLHPPTANCKLLWKDGQAVGFYTVKHKGRLCDSWSSRCYLLPVLDTVLVRRSCRRRGFGLQILHDFCSSFSSEYFLGVSSPLSSSMALVIKKFLQQHEEHRERLYEVEAPGDWNQRRNIWLNIQLGRYTSEQIGGAALTSVSTCNSSAPLVTASPPPCDVNQGRCSQSSEISRTGCCSAAHADVLDFKAPSRPQIVEESLKLNEASSRKSSRESPEEMQKRPKRARRTSVKE</sequence>
<dbReference type="Proteomes" id="UP001352852">
    <property type="component" value="Unassembled WGS sequence"/>
</dbReference>
<dbReference type="InterPro" id="IPR029625">
    <property type="entry name" value="FAM169"/>
</dbReference>
<gene>
    <name evidence="2" type="ORF">CHARACLAT_020664</name>
</gene>
<feature type="compositionally biased region" description="Basic residues" evidence="1">
    <location>
        <begin position="412"/>
        <end position="423"/>
    </location>
</feature>
<dbReference type="PANTHER" id="PTHR22442:SF4">
    <property type="entry name" value="PROTEIN FAM169BP"/>
    <property type="match status" value="1"/>
</dbReference>
<proteinExistence type="predicted"/>
<reference evidence="2 3" key="1">
    <citation type="submission" date="2021-06" db="EMBL/GenBank/DDBJ databases">
        <authorList>
            <person name="Palmer J.M."/>
        </authorList>
    </citation>
    <scope>NUCLEOTIDE SEQUENCE [LARGE SCALE GENOMIC DNA]</scope>
    <source>
        <strain evidence="2 3">CL_MEX2019</strain>
        <tissue evidence="2">Muscle</tissue>
    </source>
</reference>
<accession>A0ABU7F774</accession>
<feature type="compositionally biased region" description="Basic and acidic residues" evidence="1">
    <location>
        <begin position="390"/>
        <end position="411"/>
    </location>
</feature>
<dbReference type="PANTHER" id="PTHR22442">
    <property type="match status" value="1"/>
</dbReference>
<evidence type="ECO:0008006" key="4">
    <source>
        <dbReference type="Google" id="ProtNLM"/>
    </source>
</evidence>
<dbReference type="EMBL" id="JAHUTJ010075735">
    <property type="protein sequence ID" value="MED6294399.1"/>
    <property type="molecule type" value="Genomic_DNA"/>
</dbReference>
<feature type="region of interest" description="Disordered" evidence="1">
    <location>
        <begin position="390"/>
        <end position="423"/>
    </location>
</feature>
<evidence type="ECO:0000256" key="1">
    <source>
        <dbReference type="SAM" id="MobiDB-lite"/>
    </source>
</evidence>
<organism evidence="2 3">
    <name type="scientific">Characodon lateralis</name>
    <dbReference type="NCBI Taxonomy" id="208331"/>
    <lineage>
        <taxon>Eukaryota</taxon>
        <taxon>Metazoa</taxon>
        <taxon>Chordata</taxon>
        <taxon>Craniata</taxon>
        <taxon>Vertebrata</taxon>
        <taxon>Euteleostomi</taxon>
        <taxon>Actinopterygii</taxon>
        <taxon>Neopterygii</taxon>
        <taxon>Teleostei</taxon>
        <taxon>Neoteleostei</taxon>
        <taxon>Acanthomorphata</taxon>
        <taxon>Ovalentaria</taxon>
        <taxon>Atherinomorphae</taxon>
        <taxon>Cyprinodontiformes</taxon>
        <taxon>Goodeidae</taxon>
        <taxon>Characodon</taxon>
    </lineage>
</organism>
<comment type="caution">
    <text evidence="2">The sequence shown here is derived from an EMBL/GenBank/DDBJ whole genome shotgun (WGS) entry which is preliminary data.</text>
</comment>
<name>A0ABU7F774_9TELE</name>
<evidence type="ECO:0000313" key="2">
    <source>
        <dbReference type="EMBL" id="MED6294399.1"/>
    </source>
</evidence>
<evidence type="ECO:0000313" key="3">
    <source>
        <dbReference type="Proteomes" id="UP001352852"/>
    </source>
</evidence>
<protein>
    <recommendedName>
        <fullName evidence="4">Family with sequence similarity 169 member B</fullName>
    </recommendedName>
</protein>